<evidence type="ECO:0000313" key="4">
    <source>
        <dbReference type="Proteomes" id="UP000321301"/>
    </source>
</evidence>
<feature type="chain" id="PRO_5021844312" description="Lipoprotein" evidence="2">
    <location>
        <begin position="28"/>
        <end position="67"/>
    </location>
</feature>
<name>A0A512C8X6_9BACT</name>
<evidence type="ECO:0008006" key="5">
    <source>
        <dbReference type="Google" id="ProtNLM"/>
    </source>
</evidence>
<dbReference type="EMBL" id="BJYV01000003">
    <property type="protein sequence ID" value="GEO20577.1"/>
    <property type="molecule type" value="Genomic_DNA"/>
</dbReference>
<keyword evidence="2" id="KW-0732">Signal</keyword>
<dbReference type="RefSeq" id="WP_040413983.1">
    <property type="nucleotide sequence ID" value="NZ_BJYV01000003.1"/>
</dbReference>
<proteinExistence type="predicted"/>
<keyword evidence="4" id="KW-1185">Reference proteome</keyword>
<dbReference type="PROSITE" id="PS51257">
    <property type="entry name" value="PROKAR_LIPOPROTEIN"/>
    <property type="match status" value="1"/>
</dbReference>
<dbReference type="AlphaFoldDB" id="A0A512C8X6"/>
<dbReference type="Proteomes" id="UP000321301">
    <property type="component" value="Unassembled WGS sequence"/>
</dbReference>
<protein>
    <recommendedName>
        <fullName evidence="5">Lipoprotein</fullName>
    </recommendedName>
</protein>
<accession>A0A512C8X6</accession>
<comment type="caution">
    <text evidence="3">The sequence shown here is derived from an EMBL/GenBank/DDBJ whole genome shotgun (WGS) entry which is preliminary data.</text>
</comment>
<reference evidence="3 4" key="1">
    <citation type="submission" date="2019-07" db="EMBL/GenBank/DDBJ databases">
        <title>Whole genome shotgun sequence of Cyclobacterium qasimii NBRC 106168.</title>
        <authorList>
            <person name="Hosoyama A."/>
            <person name="Uohara A."/>
            <person name="Ohji S."/>
            <person name="Ichikawa N."/>
        </authorList>
    </citation>
    <scope>NUCLEOTIDE SEQUENCE [LARGE SCALE GENOMIC DNA]</scope>
    <source>
        <strain evidence="3 4">NBRC 106168</strain>
    </source>
</reference>
<feature type="signal peptide" evidence="2">
    <location>
        <begin position="1"/>
        <end position="27"/>
    </location>
</feature>
<feature type="region of interest" description="Disordered" evidence="1">
    <location>
        <begin position="29"/>
        <end position="67"/>
    </location>
</feature>
<evidence type="ECO:0000256" key="2">
    <source>
        <dbReference type="SAM" id="SignalP"/>
    </source>
</evidence>
<feature type="compositionally biased region" description="Basic and acidic residues" evidence="1">
    <location>
        <begin position="31"/>
        <end position="67"/>
    </location>
</feature>
<organism evidence="3 4">
    <name type="scientific">Cyclobacterium qasimii</name>
    <dbReference type="NCBI Taxonomy" id="1350429"/>
    <lineage>
        <taxon>Bacteria</taxon>
        <taxon>Pseudomonadati</taxon>
        <taxon>Bacteroidota</taxon>
        <taxon>Cytophagia</taxon>
        <taxon>Cytophagales</taxon>
        <taxon>Cyclobacteriaceae</taxon>
        <taxon>Cyclobacterium</taxon>
    </lineage>
</organism>
<evidence type="ECO:0000256" key="1">
    <source>
        <dbReference type="SAM" id="MobiDB-lite"/>
    </source>
</evidence>
<gene>
    <name evidence="3" type="ORF">CQA01_11110</name>
</gene>
<sequence>MKIVKKLRSYAILALLMGFFFSFTVTSCGNKKSESTEQTEEHPAAEEEHPTADDEHPSDSDEHPKEE</sequence>
<evidence type="ECO:0000313" key="3">
    <source>
        <dbReference type="EMBL" id="GEO20577.1"/>
    </source>
</evidence>